<dbReference type="RefSeq" id="WP_307001046.1">
    <property type="nucleotide sequence ID" value="NZ_JAUTBK010000001.1"/>
</dbReference>
<dbReference type="Proteomes" id="UP001233360">
    <property type="component" value="Unassembled WGS sequence"/>
</dbReference>
<dbReference type="InterPro" id="IPR014858">
    <property type="entry name" value="BrxB"/>
</dbReference>
<dbReference type="EMBL" id="JAUTBK010000001">
    <property type="protein sequence ID" value="MDQ1207090.1"/>
    <property type="molecule type" value="Genomic_DNA"/>
</dbReference>
<comment type="caution">
    <text evidence="1">The sequence shown here is derived from an EMBL/GenBank/DDBJ whole genome shotgun (WGS) entry which is preliminary data.</text>
</comment>
<proteinExistence type="predicted"/>
<accession>A0ABU0URD8</accession>
<gene>
    <name evidence="1" type="ORF">QE380_000013</name>
</gene>
<reference evidence="1 2" key="1">
    <citation type="submission" date="2023-07" db="EMBL/GenBank/DDBJ databases">
        <title>Functional and genomic diversity of the sorghum phyllosphere microbiome.</title>
        <authorList>
            <person name="Shade A."/>
        </authorList>
    </citation>
    <scope>NUCLEOTIDE SEQUENCE [LARGE SCALE GENOMIC DNA]</scope>
    <source>
        <strain evidence="1 2">SORGH_AS_0887</strain>
    </source>
</reference>
<organism evidence="1 2">
    <name type="scientific">Acinetobacter baylyi</name>
    <dbReference type="NCBI Taxonomy" id="202950"/>
    <lineage>
        <taxon>Bacteria</taxon>
        <taxon>Pseudomonadati</taxon>
        <taxon>Pseudomonadota</taxon>
        <taxon>Gammaproteobacteria</taxon>
        <taxon>Moraxellales</taxon>
        <taxon>Moraxellaceae</taxon>
        <taxon>Acinetobacter</taxon>
    </lineage>
</organism>
<sequence length="191" mass="21937">MSQTIHERLNQIPERILSTEFLTGQGLGNEIGFWIFDYAPEDELKVREYLHFLDGMLEKKHSQLKVVNINLLQTVVDYLTERNFIDKAIQMQKAKGDEALLKALKGPLHMDKFAPYLVNKYATNAQDIVLMTGVGSVWPLLRAHHLLNSLHSLLGHKPVVLFYPGYYDGQAMSLFGKFPSNNYYRAFRLVP</sequence>
<name>A0ABU0URD8_ACIBI</name>
<protein>
    <recommendedName>
        <fullName evidence="3">Cytoplasmic protein</fullName>
    </recommendedName>
</protein>
<evidence type="ECO:0000313" key="1">
    <source>
        <dbReference type="EMBL" id="MDQ1207090.1"/>
    </source>
</evidence>
<evidence type="ECO:0000313" key="2">
    <source>
        <dbReference type="Proteomes" id="UP001233360"/>
    </source>
</evidence>
<evidence type="ECO:0008006" key="3">
    <source>
        <dbReference type="Google" id="ProtNLM"/>
    </source>
</evidence>
<dbReference type="Pfam" id="PF08747">
    <property type="entry name" value="BrxB"/>
    <property type="match status" value="1"/>
</dbReference>
<keyword evidence="2" id="KW-1185">Reference proteome</keyword>